<evidence type="ECO:0000256" key="2">
    <source>
        <dbReference type="SAM" id="Coils"/>
    </source>
</evidence>
<protein>
    <recommendedName>
        <fullName evidence="4">Autophagy-related protein 16 domain-containing protein</fullName>
    </recommendedName>
</protein>
<dbReference type="EMBL" id="JAVFHQ010000058">
    <property type="protein sequence ID" value="KAK4541028.1"/>
    <property type="molecule type" value="Genomic_DNA"/>
</dbReference>
<feature type="compositionally biased region" description="Pro residues" evidence="3">
    <location>
        <begin position="42"/>
        <end position="56"/>
    </location>
</feature>
<comment type="similarity">
    <text evidence="1">Belongs to the ATG16 family.</text>
</comment>
<feature type="coiled-coil region" evidence="2">
    <location>
        <begin position="127"/>
        <end position="189"/>
    </location>
</feature>
<dbReference type="Gene3D" id="1.20.5.170">
    <property type="match status" value="1"/>
</dbReference>
<evidence type="ECO:0000313" key="5">
    <source>
        <dbReference type="EMBL" id="KAK4541028.1"/>
    </source>
</evidence>
<reference evidence="5 6" key="1">
    <citation type="submission" date="2021-11" db="EMBL/GenBank/DDBJ databases">
        <title>Black yeast isolated from Biological Soil Crust.</title>
        <authorList>
            <person name="Kurbessoian T."/>
        </authorList>
    </citation>
    <scope>NUCLEOTIDE SEQUENCE [LARGE SCALE GENOMIC DNA]</scope>
    <source>
        <strain evidence="5 6">CCFEE 5522</strain>
    </source>
</reference>
<evidence type="ECO:0000259" key="4">
    <source>
        <dbReference type="Pfam" id="PF08614"/>
    </source>
</evidence>
<keyword evidence="2" id="KW-0175">Coiled coil</keyword>
<dbReference type="CDD" id="cd22887">
    <property type="entry name" value="Atg16_CCD"/>
    <property type="match status" value="1"/>
</dbReference>
<organism evidence="5 6">
    <name type="scientific">Oleoguttula mirabilis</name>
    <dbReference type="NCBI Taxonomy" id="1507867"/>
    <lineage>
        <taxon>Eukaryota</taxon>
        <taxon>Fungi</taxon>
        <taxon>Dikarya</taxon>
        <taxon>Ascomycota</taxon>
        <taxon>Pezizomycotina</taxon>
        <taxon>Dothideomycetes</taxon>
        <taxon>Dothideomycetidae</taxon>
        <taxon>Mycosphaerellales</taxon>
        <taxon>Teratosphaeriaceae</taxon>
        <taxon>Oleoguttula</taxon>
    </lineage>
</organism>
<dbReference type="InterPro" id="IPR013923">
    <property type="entry name" value="Autophagy-rel_prot_16_dom"/>
</dbReference>
<dbReference type="AlphaFoldDB" id="A0AAV9J7Z9"/>
<feature type="domain" description="Autophagy-related protein 16" evidence="4">
    <location>
        <begin position="7"/>
        <end position="202"/>
    </location>
</feature>
<proteinExistence type="inferred from homology"/>
<gene>
    <name evidence="5" type="ORF">LTR36_008397</name>
</gene>
<name>A0AAV9J7Z9_9PEZI</name>
<evidence type="ECO:0000256" key="1">
    <source>
        <dbReference type="ARBA" id="ARBA00005331"/>
    </source>
</evidence>
<accession>A0AAV9J7Z9</accession>
<keyword evidence="6" id="KW-1185">Reference proteome</keyword>
<dbReference type="Pfam" id="PF08614">
    <property type="entry name" value="ATG16"/>
    <property type="match status" value="1"/>
</dbReference>
<feature type="region of interest" description="Disordered" evidence="3">
    <location>
        <begin position="36"/>
        <end position="84"/>
    </location>
</feature>
<sequence>MSDWIEQYSAALTERDARERAHKQYIDAYTKLADRTAALEAKPPPVASAPSPPPQSPACRGRTSTPTKGKAAAIKETEQSPTDPLARLRTDLATTQKARTTLQTQVDELTASLSALHTQHKTSTTQVTQLTRQKADVERKLKDRDEELKGKGRLVEQAQDEMVALGLQLHMSEERKEKLAHENKELVDRWMKRMGEEADRVNRDSKWA</sequence>
<evidence type="ECO:0000313" key="6">
    <source>
        <dbReference type="Proteomes" id="UP001324427"/>
    </source>
</evidence>
<evidence type="ECO:0000256" key="3">
    <source>
        <dbReference type="SAM" id="MobiDB-lite"/>
    </source>
</evidence>
<dbReference type="Proteomes" id="UP001324427">
    <property type="component" value="Unassembled WGS sequence"/>
</dbReference>
<comment type="caution">
    <text evidence="5">The sequence shown here is derived from an EMBL/GenBank/DDBJ whole genome shotgun (WGS) entry which is preliminary data.</text>
</comment>